<reference evidence="3" key="2">
    <citation type="submission" date="2019-01" db="EMBL/GenBank/DDBJ databases">
        <title>Sinorhodobacter populi sp. nov. isolated from the symptomatic bark tissue of Populus euramericana canker.</title>
        <authorList>
            <person name="Li Y."/>
        </authorList>
    </citation>
    <scope>NUCLEOTIDE SEQUENCE [LARGE SCALE GENOMIC DNA]</scope>
    <source>
        <strain evidence="3">CGMCC 1.12963</strain>
    </source>
</reference>
<protein>
    <submittedName>
        <fullName evidence="2">DUF1937 family protein</fullName>
    </submittedName>
</protein>
<dbReference type="Gene3D" id="3.40.50.10400">
    <property type="entry name" value="Hypothetical protein PA1492"/>
    <property type="match status" value="1"/>
</dbReference>
<dbReference type="InterPro" id="IPR015235">
    <property type="entry name" value="DUF1937"/>
</dbReference>
<keyword evidence="3" id="KW-1185">Reference proteome</keyword>
<evidence type="ECO:0000259" key="1">
    <source>
        <dbReference type="Pfam" id="PF09152"/>
    </source>
</evidence>
<reference evidence="2 3" key="1">
    <citation type="submission" date="2019-01" db="EMBL/GenBank/DDBJ databases">
        <title>Sinorhodobacter populi sp. nov. isolated from the symptomatic bark tissue of Populus euramericana canker.</title>
        <authorList>
            <person name="Xu G."/>
        </authorList>
    </citation>
    <scope>NUCLEOTIDE SEQUENCE [LARGE SCALE GENOMIC DNA]</scope>
    <source>
        <strain evidence="2 3">CGMCC 1.12963</strain>
    </source>
</reference>
<evidence type="ECO:0000313" key="3">
    <source>
        <dbReference type="Proteomes" id="UP000288071"/>
    </source>
</evidence>
<dbReference type="EMBL" id="SAVA01000001">
    <property type="protein sequence ID" value="RWR54896.1"/>
    <property type="molecule type" value="Genomic_DNA"/>
</dbReference>
<accession>A0A443M032</accession>
<evidence type="ECO:0000313" key="2">
    <source>
        <dbReference type="EMBL" id="RWR54896.1"/>
    </source>
</evidence>
<dbReference type="Proteomes" id="UP000288071">
    <property type="component" value="Unassembled WGS sequence"/>
</dbReference>
<proteinExistence type="predicted"/>
<dbReference type="SUPFAM" id="SSF52309">
    <property type="entry name" value="N-(deoxy)ribosyltransferase-like"/>
    <property type="match status" value="1"/>
</dbReference>
<dbReference type="AlphaFoldDB" id="A0A443M032"/>
<feature type="domain" description="DUF1937" evidence="1">
    <location>
        <begin position="39"/>
        <end position="158"/>
    </location>
</feature>
<gene>
    <name evidence="2" type="ORF">EOW66_02195</name>
</gene>
<name>A0A443M032_9RHOB</name>
<sequence>MTSAEAIDWVQVLDRDGPWAQLVHVGATPAVVARHNVGIAYLATPYTREVLVKGKWSLERSVALSVMASRHMVMLMRERVTAVSPIVLAAEAMHAQACTAGRRLNPLDRDFWADWCRPILNEAAMIVVPDIPGWDRSAGIWAEVQWAISRNLPVFVYGGRG</sequence>
<dbReference type="RefSeq" id="WP_128154468.1">
    <property type="nucleotide sequence ID" value="NZ_JBHSOM010000007.1"/>
</dbReference>
<comment type="caution">
    <text evidence="2">The sequence shown here is derived from an EMBL/GenBank/DDBJ whole genome shotgun (WGS) entry which is preliminary data.</text>
</comment>
<dbReference type="Pfam" id="PF09152">
    <property type="entry name" value="DUF1937"/>
    <property type="match status" value="1"/>
</dbReference>
<organism evidence="2 3">
    <name type="scientific">Paenirhodobacter huangdaonensis</name>
    <dbReference type="NCBI Taxonomy" id="2501515"/>
    <lineage>
        <taxon>Bacteria</taxon>
        <taxon>Pseudomonadati</taxon>
        <taxon>Pseudomonadota</taxon>
        <taxon>Alphaproteobacteria</taxon>
        <taxon>Rhodobacterales</taxon>
        <taxon>Rhodobacter group</taxon>
        <taxon>Paenirhodobacter</taxon>
    </lineage>
</organism>